<proteinExistence type="predicted"/>
<sequence>MMAKQKTLFGKPILIGLLSRKLIKSEGEKIGKKDN</sequence>
<dbReference type="EMBL" id="LAZR01009951">
    <property type="protein sequence ID" value="KKM69659.1"/>
    <property type="molecule type" value="Genomic_DNA"/>
</dbReference>
<name>A0A0F9JIG3_9ZZZZ</name>
<comment type="caution">
    <text evidence="1">The sequence shown here is derived from an EMBL/GenBank/DDBJ whole genome shotgun (WGS) entry which is preliminary data.</text>
</comment>
<accession>A0A0F9JIG3</accession>
<gene>
    <name evidence="1" type="ORF">LCGC14_1448550</name>
</gene>
<organism evidence="1">
    <name type="scientific">marine sediment metagenome</name>
    <dbReference type="NCBI Taxonomy" id="412755"/>
    <lineage>
        <taxon>unclassified sequences</taxon>
        <taxon>metagenomes</taxon>
        <taxon>ecological metagenomes</taxon>
    </lineage>
</organism>
<dbReference type="AlphaFoldDB" id="A0A0F9JIG3"/>
<protein>
    <submittedName>
        <fullName evidence="1">Uncharacterized protein</fullName>
    </submittedName>
</protein>
<reference evidence="1" key="1">
    <citation type="journal article" date="2015" name="Nature">
        <title>Complex archaea that bridge the gap between prokaryotes and eukaryotes.</title>
        <authorList>
            <person name="Spang A."/>
            <person name="Saw J.H."/>
            <person name="Jorgensen S.L."/>
            <person name="Zaremba-Niedzwiedzka K."/>
            <person name="Martijn J."/>
            <person name="Lind A.E."/>
            <person name="van Eijk R."/>
            <person name="Schleper C."/>
            <person name="Guy L."/>
            <person name="Ettema T.J."/>
        </authorList>
    </citation>
    <scope>NUCLEOTIDE SEQUENCE</scope>
</reference>
<evidence type="ECO:0000313" key="1">
    <source>
        <dbReference type="EMBL" id="KKM69659.1"/>
    </source>
</evidence>